<gene>
    <name evidence="12" type="ORF">HU200_013472</name>
</gene>
<dbReference type="SMART" id="SM00369">
    <property type="entry name" value="LRR_TYP"/>
    <property type="match status" value="4"/>
</dbReference>
<dbReference type="GO" id="GO:0009626">
    <property type="term" value="P:plant-type hypersensitive response"/>
    <property type="evidence" value="ECO:0007669"/>
    <property type="project" value="UniProtKB-ARBA"/>
</dbReference>
<evidence type="ECO:0000256" key="4">
    <source>
        <dbReference type="ARBA" id="ARBA00022741"/>
    </source>
</evidence>
<dbReference type="GO" id="GO:0002758">
    <property type="term" value="P:innate immune response-activating signaling pathway"/>
    <property type="evidence" value="ECO:0007669"/>
    <property type="project" value="UniProtKB-ARBA"/>
</dbReference>
<dbReference type="Gene3D" id="1.20.5.4130">
    <property type="match status" value="1"/>
</dbReference>
<comment type="caution">
    <text evidence="12">The sequence shown here is derived from an EMBL/GenBank/DDBJ whole genome shotgun (WGS) entry which is preliminary data.</text>
</comment>
<dbReference type="InterPro" id="IPR032675">
    <property type="entry name" value="LRR_dom_sf"/>
</dbReference>
<dbReference type="Pfam" id="PF18052">
    <property type="entry name" value="Rx_N"/>
    <property type="match status" value="1"/>
</dbReference>
<evidence type="ECO:0000313" key="13">
    <source>
        <dbReference type="Proteomes" id="UP000636709"/>
    </source>
</evidence>
<organism evidence="12 13">
    <name type="scientific">Digitaria exilis</name>
    <dbReference type="NCBI Taxonomy" id="1010633"/>
    <lineage>
        <taxon>Eukaryota</taxon>
        <taxon>Viridiplantae</taxon>
        <taxon>Streptophyta</taxon>
        <taxon>Embryophyta</taxon>
        <taxon>Tracheophyta</taxon>
        <taxon>Spermatophyta</taxon>
        <taxon>Magnoliopsida</taxon>
        <taxon>Liliopsida</taxon>
        <taxon>Poales</taxon>
        <taxon>Poaceae</taxon>
        <taxon>PACMAD clade</taxon>
        <taxon>Panicoideae</taxon>
        <taxon>Panicodae</taxon>
        <taxon>Paniceae</taxon>
        <taxon>Anthephorinae</taxon>
        <taxon>Digitaria</taxon>
    </lineage>
</organism>
<feature type="domain" description="Disease resistance R13L4/SHOC-2-like LRR" evidence="11">
    <location>
        <begin position="576"/>
        <end position="934"/>
    </location>
</feature>
<dbReference type="PANTHER" id="PTHR36766">
    <property type="entry name" value="PLANT BROAD-SPECTRUM MILDEW RESISTANCE PROTEIN RPW8"/>
    <property type="match status" value="1"/>
</dbReference>
<evidence type="ECO:0000259" key="8">
    <source>
        <dbReference type="Pfam" id="PF00931"/>
    </source>
</evidence>
<dbReference type="SUPFAM" id="SSF52058">
    <property type="entry name" value="L domain-like"/>
    <property type="match status" value="1"/>
</dbReference>
<comment type="similarity">
    <text evidence="1">Belongs to the disease resistance NB-LRR family.</text>
</comment>
<protein>
    <submittedName>
        <fullName evidence="12">Uncharacterized protein</fullName>
    </submittedName>
</protein>
<dbReference type="Proteomes" id="UP000636709">
    <property type="component" value="Unassembled WGS sequence"/>
</dbReference>
<dbReference type="PANTHER" id="PTHR36766:SF36">
    <property type="entry name" value="AAA+ ATPASE DOMAIN-CONTAINING PROTEIN"/>
    <property type="match status" value="1"/>
</dbReference>
<dbReference type="Pfam" id="PF23559">
    <property type="entry name" value="WHD_DRP"/>
    <property type="match status" value="1"/>
</dbReference>
<evidence type="ECO:0000256" key="5">
    <source>
        <dbReference type="ARBA" id="ARBA00022821"/>
    </source>
</evidence>
<dbReference type="CDD" id="cd14798">
    <property type="entry name" value="RX-CC_like"/>
    <property type="match status" value="1"/>
</dbReference>
<feature type="domain" description="NB-ARC" evidence="8">
    <location>
        <begin position="195"/>
        <end position="362"/>
    </location>
</feature>
<dbReference type="InterPro" id="IPR036388">
    <property type="entry name" value="WH-like_DNA-bd_sf"/>
</dbReference>
<feature type="domain" description="Disease resistance protein winged helix" evidence="10">
    <location>
        <begin position="451"/>
        <end position="514"/>
    </location>
</feature>
<dbReference type="InterPro" id="IPR038005">
    <property type="entry name" value="RX-like_CC"/>
</dbReference>
<reference evidence="12" key="1">
    <citation type="submission" date="2020-07" db="EMBL/GenBank/DDBJ databases">
        <title>Genome sequence and genetic diversity analysis of an under-domesticated orphan crop, white fonio (Digitaria exilis).</title>
        <authorList>
            <person name="Bennetzen J.L."/>
            <person name="Chen S."/>
            <person name="Ma X."/>
            <person name="Wang X."/>
            <person name="Yssel A.E.J."/>
            <person name="Chaluvadi S.R."/>
            <person name="Johnson M."/>
            <person name="Gangashetty P."/>
            <person name="Hamidou F."/>
            <person name="Sanogo M.D."/>
            <person name="Zwaenepoel A."/>
            <person name="Wallace J."/>
            <person name="Van De Peer Y."/>
            <person name="Van Deynze A."/>
        </authorList>
    </citation>
    <scope>NUCLEOTIDE SEQUENCE</scope>
    <source>
        <tissue evidence="12">Leaves</tissue>
    </source>
</reference>
<dbReference type="InterPro" id="IPR041118">
    <property type="entry name" value="Rx_N"/>
</dbReference>
<dbReference type="InterPro" id="IPR003591">
    <property type="entry name" value="Leu-rich_rpt_typical-subtyp"/>
</dbReference>
<dbReference type="OrthoDB" id="762143at2759"/>
<keyword evidence="7" id="KW-0175">Coiled coil</keyword>
<evidence type="ECO:0000256" key="7">
    <source>
        <dbReference type="ARBA" id="ARBA00023054"/>
    </source>
</evidence>
<dbReference type="SUPFAM" id="SSF52540">
    <property type="entry name" value="P-loop containing nucleoside triphosphate hydrolases"/>
    <property type="match status" value="1"/>
</dbReference>
<dbReference type="GO" id="GO:0043531">
    <property type="term" value="F:ADP binding"/>
    <property type="evidence" value="ECO:0007669"/>
    <property type="project" value="InterPro"/>
</dbReference>
<dbReference type="Gene3D" id="1.10.10.10">
    <property type="entry name" value="Winged helix-like DNA-binding domain superfamily/Winged helix DNA-binding domain"/>
    <property type="match status" value="1"/>
</dbReference>
<proteinExistence type="inferred from homology"/>
<dbReference type="InterPro" id="IPR058922">
    <property type="entry name" value="WHD_DRP"/>
</dbReference>
<dbReference type="EMBL" id="JACEFO010001238">
    <property type="protein sequence ID" value="KAF8745059.1"/>
    <property type="molecule type" value="Genomic_DNA"/>
</dbReference>
<evidence type="ECO:0000256" key="3">
    <source>
        <dbReference type="ARBA" id="ARBA00022737"/>
    </source>
</evidence>
<dbReference type="GO" id="GO:0042742">
    <property type="term" value="P:defense response to bacterium"/>
    <property type="evidence" value="ECO:0007669"/>
    <property type="project" value="UniProtKB-ARBA"/>
</dbReference>
<dbReference type="InterPro" id="IPR027417">
    <property type="entry name" value="P-loop_NTPase"/>
</dbReference>
<keyword evidence="5" id="KW-0611">Plant defense</keyword>
<evidence type="ECO:0000313" key="12">
    <source>
        <dbReference type="EMBL" id="KAF8745059.1"/>
    </source>
</evidence>
<keyword evidence="3" id="KW-0677">Repeat</keyword>
<dbReference type="PRINTS" id="PR00364">
    <property type="entry name" value="DISEASERSIST"/>
</dbReference>
<dbReference type="Pfam" id="PF00931">
    <property type="entry name" value="NB-ARC"/>
    <property type="match status" value="1"/>
</dbReference>
<name>A0A835KJM1_9POAL</name>
<keyword evidence="4" id="KW-0547">Nucleotide-binding</keyword>
<dbReference type="InterPro" id="IPR042197">
    <property type="entry name" value="Apaf_helical"/>
</dbReference>
<dbReference type="Gene3D" id="1.10.8.430">
    <property type="entry name" value="Helical domain of apoptotic protease-activating factors"/>
    <property type="match status" value="1"/>
</dbReference>
<evidence type="ECO:0000256" key="1">
    <source>
        <dbReference type="ARBA" id="ARBA00008894"/>
    </source>
</evidence>
<dbReference type="Gene3D" id="3.80.10.10">
    <property type="entry name" value="Ribonuclease Inhibitor"/>
    <property type="match status" value="1"/>
</dbReference>
<dbReference type="Gene3D" id="3.40.50.300">
    <property type="entry name" value="P-loop containing nucleotide triphosphate hydrolases"/>
    <property type="match status" value="1"/>
</dbReference>
<keyword evidence="2" id="KW-0433">Leucine-rich repeat</keyword>
<dbReference type="InterPro" id="IPR002182">
    <property type="entry name" value="NB-ARC"/>
</dbReference>
<evidence type="ECO:0000256" key="2">
    <source>
        <dbReference type="ARBA" id="ARBA00022614"/>
    </source>
</evidence>
<dbReference type="GO" id="GO:0005524">
    <property type="term" value="F:ATP binding"/>
    <property type="evidence" value="ECO:0007669"/>
    <property type="project" value="UniProtKB-KW"/>
</dbReference>
<evidence type="ECO:0000256" key="6">
    <source>
        <dbReference type="ARBA" id="ARBA00022840"/>
    </source>
</evidence>
<dbReference type="AlphaFoldDB" id="A0A835KJM1"/>
<keyword evidence="13" id="KW-1185">Reference proteome</keyword>
<accession>A0A835KJM1</accession>
<dbReference type="FunFam" id="1.10.10.10:FF:000322">
    <property type="entry name" value="Probable disease resistance protein At1g63360"/>
    <property type="match status" value="1"/>
</dbReference>
<dbReference type="Pfam" id="PF23598">
    <property type="entry name" value="LRR_14"/>
    <property type="match status" value="1"/>
</dbReference>
<dbReference type="InterPro" id="IPR055414">
    <property type="entry name" value="LRR_R13L4/SHOC2-like"/>
</dbReference>
<evidence type="ECO:0000259" key="9">
    <source>
        <dbReference type="Pfam" id="PF18052"/>
    </source>
</evidence>
<sequence>MTNATDESQKLIVMEVALNVLAFYVKNMLKEMAEGEVHMLLGVSKEIDKMAVKLEDLKNFLADADKRNITDNTMQAWVRDLRDGMYSATDILDLCQLKAMEQGPGLNTGCLNPLLFCMRNPLHAHDIGRRIKKLNQRLDHIKERSTAFNFNLSSYEDCSRKVEISRRGSRETSGELNESSVIGEKIEEDTRSLVDMLTKGGEITGPDNNILVFAIVGVGGIGKTTLAQKVFNNDVIQQEFRKRMWLSVNKDSSETELLRKAIEAAGGQHATASTKVMLEQILKEAVKGHKTLLVMDDVWDHRVWEGLKIPLTNALARGSRVLITTRHHMVARGIKAEEPYHHVEKLGLEDAWSLLKKQVAGNENMEPDINKLKSIGLEIVAKCDCLPLAVKVMGGLLRQKRKRPSDWEKVLHDTIWSMTEMPEDLNYAIYLSYEDLHPSLKQCFLYFSTIPKDLWIYSADLIGMWISEGFIQGKSDELEQLGREYYDELLFRNLIQPDRIYSYQDHYSMHDLVRSFGQYVAREEVLIAHMGETDIISRHNSHKFIRLSLWDNRLSLRDKGSDPTVDWSSLNAHNSVRTLVSIGCINAKHGDSLITFSRLRTLHLDSINGDALVESLYQLKHLRYLSMERCGLSKLPESIGKMKLLQYIRLSNNENLVTLPDSIVELHQLRALYLMETRINKIPIGFKLLNNLRNIWAFPAYMNGDWCSLQELEPLSQLSLLRISGLENVTASSFAIKAMLCKKLRLTCLMLECSIGPGQDGKSVEEEPGVSEEEQKRIKEVFDELCPPCRLDTLEIKGYFGRQHPSWMSPTSMRLFESLRAVDIGYLAYCTELPDGLCQLPCLDNLDIHDVPAIKHVGHEFLQHNQHHLHRSAVGAVFPRLHKLHLQRMVEWEEWEWEERVTAMPILETLVLEKCKLNRVPPGLSFHAKGLRSLRIHDVKNLCFLENLSAVVQLEVSQCPDLEKIKNLWKLQKLDIRTCPKMKVLEGLSALNRLKLEDNNMETLPVYLQGVMPRHFQLDCSLSLLTSIAAGKYSHEWDKFSHIQQFHAYADDKDIEEKRHVMFRKNPFSFETNISRVAIVQARRVQKKFAFLTRWPVEEEWPVGLASADKCLRARFRVWIGGVETAFLDVQRL</sequence>
<evidence type="ECO:0000259" key="10">
    <source>
        <dbReference type="Pfam" id="PF23559"/>
    </source>
</evidence>
<evidence type="ECO:0000259" key="11">
    <source>
        <dbReference type="Pfam" id="PF23598"/>
    </source>
</evidence>
<keyword evidence="6" id="KW-0067">ATP-binding</keyword>
<feature type="domain" description="Disease resistance N-terminal" evidence="9">
    <location>
        <begin position="27"/>
        <end position="102"/>
    </location>
</feature>